<gene>
    <name evidence="6" type="ORF">FIBSPDRAFT_933890</name>
</gene>
<evidence type="ECO:0000256" key="2">
    <source>
        <dbReference type="ARBA" id="ARBA00022771"/>
    </source>
</evidence>
<sequence length="390" mass="44675">MPDHECAHCERPGTQRCSGCKDPNAWYCGPDCQRKSWPLHIFHCNPTKPINTAYYIAQAVIQDRFPDHEQALEDYGFTRAFSMENRSNLLGLYKGLYMYLDVAPKDLHRWRVRGILVQEIKAAFEKIPESHRGGYYPWFLKNQWILEPAQEAPDIGREMILRGWRYSIGDPTSNPPSDHITAIVKGWPDDKQACYEQCMMSLSKMHPGPAQRSWIDFGFCTCEDEYVESRLGVIYAQIVKQCTFNELLAAYRASSLAPLIDKYGFGADRESITHLQDVLSSTGSATSKSVWWLKSFVLADAVTLQPRRSVVADYGFMNCEQPQDQEDLKAIYKKFFQCREADPIALHNAAIAGKIFEYVGGVVKLKKKFRRLMKNLYPLPTEQSFPEIAN</sequence>
<dbReference type="OrthoDB" id="4851849at2759"/>
<reference evidence="6 7" key="1">
    <citation type="journal article" date="2016" name="Mol. Biol. Evol.">
        <title>Comparative Genomics of Early-Diverging Mushroom-Forming Fungi Provides Insights into the Origins of Lignocellulose Decay Capabilities.</title>
        <authorList>
            <person name="Nagy L.G."/>
            <person name="Riley R."/>
            <person name="Tritt A."/>
            <person name="Adam C."/>
            <person name="Daum C."/>
            <person name="Floudas D."/>
            <person name="Sun H."/>
            <person name="Yadav J.S."/>
            <person name="Pangilinan J."/>
            <person name="Larsson K.H."/>
            <person name="Matsuura K."/>
            <person name="Barry K."/>
            <person name="Labutti K."/>
            <person name="Kuo R."/>
            <person name="Ohm R.A."/>
            <person name="Bhattacharya S.S."/>
            <person name="Shirouzu T."/>
            <person name="Yoshinaga Y."/>
            <person name="Martin F.M."/>
            <person name="Grigoriev I.V."/>
            <person name="Hibbett D.S."/>
        </authorList>
    </citation>
    <scope>NUCLEOTIDE SEQUENCE [LARGE SCALE GENOMIC DNA]</scope>
    <source>
        <strain evidence="6 7">CBS 109695</strain>
    </source>
</reference>
<keyword evidence="1" id="KW-0479">Metal-binding</keyword>
<protein>
    <recommendedName>
        <fullName evidence="5">MYND-type domain-containing protein</fullName>
    </recommendedName>
</protein>
<dbReference type="PROSITE" id="PS50865">
    <property type="entry name" value="ZF_MYND_2"/>
    <property type="match status" value="1"/>
</dbReference>
<organism evidence="6 7">
    <name type="scientific">Athelia psychrophila</name>
    <dbReference type="NCBI Taxonomy" id="1759441"/>
    <lineage>
        <taxon>Eukaryota</taxon>
        <taxon>Fungi</taxon>
        <taxon>Dikarya</taxon>
        <taxon>Basidiomycota</taxon>
        <taxon>Agaricomycotina</taxon>
        <taxon>Agaricomycetes</taxon>
        <taxon>Agaricomycetidae</taxon>
        <taxon>Atheliales</taxon>
        <taxon>Atheliaceae</taxon>
        <taxon>Athelia</taxon>
    </lineage>
</organism>
<proteinExistence type="predicted"/>
<feature type="domain" description="MYND-type" evidence="5">
    <location>
        <begin position="6"/>
        <end position="44"/>
    </location>
</feature>
<dbReference type="EMBL" id="KV417580">
    <property type="protein sequence ID" value="KZP17693.1"/>
    <property type="molecule type" value="Genomic_DNA"/>
</dbReference>
<evidence type="ECO:0000313" key="7">
    <source>
        <dbReference type="Proteomes" id="UP000076532"/>
    </source>
</evidence>
<evidence type="ECO:0000259" key="5">
    <source>
        <dbReference type="PROSITE" id="PS50865"/>
    </source>
</evidence>
<keyword evidence="2 4" id="KW-0863">Zinc-finger</keyword>
<keyword evidence="7" id="KW-1185">Reference proteome</keyword>
<dbReference type="Gene3D" id="6.10.140.2220">
    <property type="match status" value="1"/>
</dbReference>
<dbReference type="SUPFAM" id="SSF144232">
    <property type="entry name" value="HIT/MYND zinc finger-like"/>
    <property type="match status" value="1"/>
</dbReference>
<evidence type="ECO:0000256" key="3">
    <source>
        <dbReference type="ARBA" id="ARBA00022833"/>
    </source>
</evidence>
<accession>A0A166GCC6</accession>
<dbReference type="STRING" id="436010.A0A166GCC6"/>
<dbReference type="Pfam" id="PF01753">
    <property type="entry name" value="zf-MYND"/>
    <property type="match status" value="1"/>
</dbReference>
<name>A0A166GCC6_9AGAM</name>
<dbReference type="Proteomes" id="UP000076532">
    <property type="component" value="Unassembled WGS sequence"/>
</dbReference>
<dbReference type="AlphaFoldDB" id="A0A166GCC6"/>
<keyword evidence="3" id="KW-0862">Zinc</keyword>
<dbReference type="GO" id="GO:0008270">
    <property type="term" value="F:zinc ion binding"/>
    <property type="evidence" value="ECO:0007669"/>
    <property type="project" value="UniProtKB-KW"/>
</dbReference>
<dbReference type="InterPro" id="IPR002893">
    <property type="entry name" value="Znf_MYND"/>
</dbReference>
<evidence type="ECO:0000256" key="4">
    <source>
        <dbReference type="PROSITE-ProRule" id="PRU00134"/>
    </source>
</evidence>
<evidence type="ECO:0000313" key="6">
    <source>
        <dbReference type="EMBL" id="KZP17693.1"/>
    </source>
</evidence>
<evidence type="ECO:0000256" key="1">
    <source>
        <dbReference type="ARBA" id="ARBA00022723"/>
    </source>
</evidence>